<dbReference type="InterPro" id="IPR006115">
    <property type="entry name" value="6PGDH_NADP-bd"/>
</dbReference>
<evidence type="ECO:0000313" key="5">
    <source>
        <dbReference type="EMBL" id="MDG0817583.1"/>
    </source>
</evidence>
<dbReference type="SUPFAM" id="SSF51735">
    <property type="entry name" value="NAD(P)-binding Rossmann-fold domains"/>
    <property type="match status" value="1"/>
</dbReference>
<dbReference type="SUPFAM" id="SSF48179">
    <property type="entry name" value="6-phosphogluconate dehydrogenase C-terminal domain-like"/>
    <property type="match status" value="1"/>
</dbReference>
<dbReference type="PANTHER" id="PTHR43580">
    <property type="entry name" value="OXIDOREDUCTASE GLYR1-RELATED"/>
    <property type="match status" value="1"/>
</dbReference>
<name>A0ABT6DL40_9BACT</name>
<comment type="caution">
    <text evidence="5">The sequence shown here is derived from an EMBL/GenBank/DDBJ whole genome shotgun (WGS) entry which is preliminary data.</text>
</comment>
<dbReference type="EMBL" id="JANRMI010000004">
    <property type="protein sequence ID" value="MDG0817583.1"/>
    <property type="molecule type" value="Genomic_DNA"/>
</dbReference>
<keyword evidence="1" id="KW-0560">Oxidoreductase</keyword>
<gene>
    <name evidence="5" type="ORF">NWE73_14480</name>
</gene>
<feature type="domain" description="3-hydroxyisobutyrate dehydrogenase-like NAD-binding" evidence="4">
    <location>
        <begin position="166"/>
        <end position="284"/>
    </location>
</feature>
<evidence type="ECO:0000259" key="4">
    <source>
        <dbReference type="Pfam" id="PF14833"/>
    </source>
</evidence>
<dbReference type="PIRSF" id="PIRSF000103">
    <property type="entry name" value="HIBADH"/>
    <property type="match status" value="1"/>
</dbReference>
<dbReference type="PANTHER" id="PTHR43580:SF2">
    <property type="entry name" value="CYTOKINE-LIKE NUCLEAR FACTOR N-PAC"/>
    <property type="match status" value="1"/>
</dbReference>
<dbReference type="RefSeq" id="WP_277579055.1">
    <property type="nucleotide sequence ID" value="NZ_JANRMI010000004.1"/>
</dbReference>
<organism evidence="5 6">
    <name type="scientific">Bdellovibrio svalbardensis</name>
    <dbReference type="NCBI Taxonomy" id="2972972"/>
    <lineage>
        <taxon>Bacteria</taxon>
        <taxon>Pseudomonadati</taxon>
        <taxon>Bdellovibrionota</taxon>
        <taxon>Bdellovibrionia</taxon>
        <taxon>Bdellovibrionales</taxon>
        <taxon>Pseudobdellovibrionaceae</taxon>
        <taxon>Bdellovibrio</taxon>
    </lineage>
</organism>
<dbReference type="InterPro" id="IPR008927">
    <property type="entry name" value="6-PGluconate_DH-like_C_sf"/>
</dbReference>
<dbReference type="InterPro" id="IPR036291">
    <property type="entry name" value="NAD(P)-bd_dom_sf"/>
</dbReference>
<sequence>MKIGFMGLGHMGSKMAARILQAGFELSVYNRTPAAAKELVSQGAKLVESPADLHDCHIVISMLSDDKAVESVVYGDRGFLKHVEPGTIHISMSTISPSLAEHMDIDHQMVNCFLVGAPVFGRPESAEAGKLFVMAGGDEQVLRSCKRVFAALAQKVYHVGENPAHAHLMKILGNFMLVSNVQILSEALALAEKSGLNQKIFLEAMTSSLFSAPLFKNYGGMIIEKAYNKKNGFGMPLALKDIRLAQEAAANAGSPLPMASLVHDQVVTAMARGLGQMDLSALGKLAADNAGIIDQSSSLLNRDRSMDLESDIPH</sequence>
<feature type="domain" description="6-phosphogluconate dehydrogenase NADP-binding" evidence="3">
    <location>
        <begin position="2"/>
        <end position="160"/>
    </location>
</feature>
<keyword evidence="2" id="KW-0520">NAD</keyword>
<evidence type="ECO:0000313" key="6">
    <source>
        <dbReference type="Proteomes" id="UP001152321"/>
    </source>
</evidence>
<proteinExistence type="predicted"/>
<dbReference type="Proteomes" id="UP001152321">
    <property type="component" value="Unassembled WGS sequence"/>
</dbReference>
<dbReference type="InterPro" id="IPR002204">
    <property type="entry name" value="3-OH-isobutyrate_DH-rel_CS"/>
</dbReference>
<accession>A0ABT6DL40</accession>
<dbReference type="PROSITE" id="PS00895">
    <property type="entry name" value="3_HYDROXYISOBUT_DH"/>
    <property type="match status" value="1"/>
</dbReference>
<dbReference type="InterPro" id="IPR029154">
    <property type="entry name" value="HIBADH-like_NADP-bd"/>
</dbReference>
<dbReference type="Gene3D" id="3.40.50.720">
    <property type="entry name" value="NAD(P)-binding Rossmann-like Domain"/>
    <property type="match status" value="1"/>
</dbReference>
<evidence type="ECO:0000256" key="1">
    <source>
        <dbReference type="ARBA" id="ARBA00023002"/>
    </source>
</evidence>
<reference evidence="5" key="1">
    <citation type="submission" date="2022-08" db="EMBL/GenBank/DDBJ databases">
        <title>Novel Bdellovibrio Species Isolated from Svalbard: Designation Bdellovibrio svalbardensis.</title>
        <authorList>
            <person name="Mitchell R.J."/>
            <person name="Choi S.Y."/>
        </authorList>
    </citation>
    <scope>NUCLEOTIDE SEQUENCE</scope>
    <source>
        <strain evidence="5">PAP01</strain>
    </source>
</reference>
<dbReference type="Pfam" id="PF03446">
    <property type="entry name" value="NAD_binding_2"/>
    <property type="match status" value="1"/>
</dbReference>
<dbReference type="Gene3D" id="1.10.1040.10">
    <property type="entry name" value="N-(1-d-carboxylethyl)-l-norvaline Dehydrogenase, domain 2"/>
    <property type="match status" value="1"/>
</dbReference>
<evidence type="ECO:0000259" key="3">
    <source>
        <dbReference type="Pfam" id="PF03446"/>
    </source>
</evidence>
<keyword evidence="6" id="KW-1185">Reference proteome</keyword>
<dbReference type="InterPro" id="IPR013328">
    <property type="entry name" value="6PGD_dom2"/>
</dbReference>
<dbReference type="InterPro" id="IPR015815">
    <property type="entry name" value="HIBADH-related"/>
</dbReference>
<evidence type="ECO:0000256" key="2">
    <source>
        <dbReference type="ARBA" id="ARBA00023027"/>
    </source>
</evidence>
<protein>
    <submittedName>
        <fullName evidence="5">NAD(P)-dependent oxidoreductase</fullName>
    </submittedName>
</protein>
<dbReference type="InterPro" id="IPR051265">
    <property type="entry name" value="HIBADH-related_NP60_sf"/>
</dbReference>
<dbReference type="Pfam" id="PF14833">
    <property type="entry name" value="NAD_binding_11"/>
    <property type="match status" value="1"/>
</dbReference>